<keyword evidence="4" id="KW-1185">Reference proteome</keyword>
<dbReference type="RefSeq" id="WP_178360378.1">
    <property type="nucleotide sequence ID" value="NZ_JABFYL010000041.1"/>
</dbReference>
<dbReference type="Pfam" id="PF03724">
    <property type="entry name" value="META"/>
    <property type="match status" value="1"/>
</dbReference>
<feature type="chain" id="PRO_5032672188" description="DUF306 domain-containing protein" evidence="1">
    <location>
        <begin position="25"/>
        <end position="151"/>
    </location>
</feature>
<dbReference type="InterPro" id="IPR038670">
    <property type="entry name" value="HslJ-like_sf"/>
</dbReference>
<dbReference type="Proteomes" id="UP000570517">
    <property type="component" value="Unassembled WGS sequence"/>
</dbReference>
<proteinExistence type="predicted"/>
<dbReference type="PROSITE" id="PS51257">
    <property type="entry name" value="PROKAR_LIPOPROTEIN"/>
    <property type="match status" value="1"/>
</dbReference>
<protein>
    <recommendedName>
        <fullName evidence="2">DUF306 domain-containing protein</fullName>
    </recommendedName>
</protein>
<reference evidence="3 4" key="1">
    <citation type="submission" date="2020-05" db="EMBL/GenBank/DDBJ databases">
        <title>Draft genome sequence of Mycobacterium hippocampi DL, isolated from European seabass, Dicentrarchus labrax, reared in fish farms.</title>
        <authorList>
            <person name="Stathopoulou P."/>
            <person name="Asimakis E."/>
            <person name="Tzokas K."/>
            <person name="Batargias C."/>
            <person name="Tsiamis G."/>
        </authorList>
    </citation>
    <scope>NUCLEOTIDE SEQUENCE [LARGE SCALE GENOMIC DNA]</scope>
    <source>
        <strain evidence="3 4">DL</strain>
    </source>
</reference>
<feature type="signal peptide" evidence="1">
    <location>
        <begin position="1"/>
        <end position="24"/>
    </location>
</feature>
<evidence type="ECO:0000259" key="2">
    <source>
        <dbReference type="Pfam" id="PF03724"/>
    </source>
</evidence>
<evidence type="ECO:0000313" key="4">
    <source>
        <dbReference type="Proteomes" id="UP000570517"/>
    </source>
</evidence>
<dbReference type="EMBL" id="JABFYL010000041">
    <property type="protein sequence ID" value="NVN52094.1"/>
    <property type="molecule type" value="Genomic_DNA"/>
</dbReference>
<sequence>MRMGLLLVAALVSLVGCAAAPANAAFALDGTAWRLTEIQSMDDAQGTTVVPEGQRYTVRFEPRVDGQGAASFQIHCNRGSSTWQSRPDESGTSGELTFGPIATTRMGCPPGSLDQRVSTSLSGVRGYLVQDGRLHLSLLADSGILTWEPDL</sequence>
<evidence type="ECO:0000256" key="1">
    <source>
        <dbReference type="SAM" id="SignalP"/>
    </source>
</evidence>
<dbReference type="AlphaFoldDB" id="A0A850PVU4"/>
<dbReference type="InterPro" id="IPR005184">
    <property type="entry name" value="DUF306_Meta_HslJ"/>
</dbReference>
<evidence type="ECO:0000313" key="3">
    <source>
        <dbReference type="EMBL" id="NVN52094.1"/>
    </source>
</evidence>
<gene>
    <name evidence="3" type="ORF">HLY00_761</name>
</gene>
<accession>A0A850PVU4</accession>
<feature type="domain" description="DUF306" evidence="2">
    <location>
        <begin position="28"/>
        <end position="144"/>
    </location>
</feature>
<keyword evidence="1" id="KW-0732">Signal</keyword>
<dbReference type="Gene3D" id="2.40.128.270">
    <property type="match status" value="1"/>
</dbReference>
<organism evidence="3 4">
    <name type="scientific">Mycolicibacterium hippocampi</name>
    <dbReference type="NCBI Taxonomy" id="659824"/>
    <lineage>
        <taxon>Bacteria</taxon>
        <taxon>Bacillati</taxon>
        <taxon>Actinomycetota</taxon>
        <taxon>Actinomycetes</taxon>
        <taxon>Mycobacteriales</taxon>
        <taxon>Mycobacteriaceae</taxon>
        <taxon>Mycolicibacterium</taxon>
    </lineage>
</organism>
<name>A0A850PVU4_9MYCO</name>
<comment type="caution">
    <text evidence="3">The sequence shown here is derived from an EMBL/GenBank/DDBJ whole genome shotgun (WGS) entry which is preliminary data.</text>
</comment>